<dbReference type="PROSITE" id="PS51257">
    <property type="entry name" value="PROKAR_LIPOPROTEIN"/>
    <property type="match status" value="1"/>
</dbReference>
<evidence type="ECO:0000313" key="1">
    <source>
        <dbReference type="EMBL" id="OPJ59251.1"/>
    </source>
</evidence>
<reference evidence="1 2" key="1">
    <citation type="submission" date="2017-03" db="EMBL/GenBank/DDBJ databases">
        <title>Genome sequence of Clostridium chromiireducens DSM 23318.</title>
        <authorList>
            <person name="Poehlein A."/>
            <person name="Daniel R."/>
        </authorList>
    </citation>
    <scope>NUCLEOTIDE SEQUENCE [LARGE SCALE GENOMIC DNA]</scope>
    <source>
        <strain evidence="1 2">DSM 23318</strain>
    </source>
</reference>
<organism evidence="1 2">
    <name type="scientific">Clostridium chromiireducens</name>
    <dbReference type="NCBI Taxonomy" id="225345"/>
    <lineage>
        <taxon>Bacteria</taxon>
        <taxon>Bacillati</taxon>
        <taxon>Bacillota</taxon>
        <taxon>Clostridia</taxon>
        <taxon>Eubacteriales</taxon>
        <taxon>Clostridiaceae</taxon>
        <taxon>Clostridium</taxon>
    </lineage>
</organism>
<proteinExistence type="predicted"/>
<sequence>MRVGISGVFLLLTGCGISKSETTNNEVDLKLKLNPSNSISPLYDDTDINKGNINNDEIAKVLMETILDRYKDLNDPSVAIEDYAIKKIDMVLETKKGSVFTVLYSVKGNATRTRWDANEQSDRWTTTQGISCSFYENADQYVLNIIGGGPLYYKGNEDKLNKEQIAKKLFEECYIEPHLFDGNKSSRLLSYNIDKVEQYMPGDNIKNRLLFNLDYSIQGIKGEYS</sequence>
<comment type="caution">
    <text evidence="1">The sequence shown here is derived from an EMBL/GenBank/DDBJ whole genome shotgun (WGS) entry which is preliminary data.</text>
</comment>
<protein>
    <recommendedName>
        <fullName evidence="3">Lipoprotein</fullName>
    </recommendedName>
</protein>
<name>A0A1V4IGY3_9CLOT</name>
<accession>A0A1V4IGY3</accession>
<dbReference type="OrthoDB" id="9954144at2"/>
<dbReference type="RefSeq" id="WP_139376262.1">
    <property type="nucleotide sequence ID" value="NZ_MZGT01000055.1"/>
</dbReference>
<dbReference type="Proteomes" id="UP000191056">
    <property type="component" value="Unassembled WGS sequence"/>
</dbReference>
<dbReference type="EMBL" id="MZGT01000055">
    <property type="protein sequence ID" value="OPJ59251.1"/>
    <property type="molecule type" value="Genomic_DNA"/>
</dbReference>
<evidence type="ECO:0008006" key="3">
    <source>
        <dbReference type="Google" id="ProtNLM"/>
    </source>
</evidence>
<evidence type="ECO:0000313" key="2">
    <source>
        <dbReference type="Proteomes" id="UP000191056"/>
    </source>
</evidence>
<dbReference type="AlphaFoldDB" id="A0A1V4IGY3"/>
<keyword evidence="2" id="KW-1185">Reference proteome</keyword>
<gene>
    <name evidence="1" type="ORF">CLCHR_35640</name>
</gene>
<dbReference type="STRING" id="225345.CLCHR_35640"/>